<keyword evidence="5 8" id="KW-0456">Lyase</keyword>
<dbReference type="OrthoDB" id="10248475at2759"/>
<dbReference type="GO" id="GO:0071244">
    <property type="term" value="P:cellular response to carbon dioxide"/>
    <property type="evidence" value="ECO:0007669"/>
    <property type="project" value="TreeGrafter"/>
</dbReference>
<feature type="chain" id="PRO_5024857191" description="Carbonic anhydrase" evidence="10">
    <location>
        <begin position="19"/>
        <end position="284"/>
    </location>
</feature>
<dbReference type="GeneID" id="54781576"/>
<keyword evidence="4 7" id="KW-0862">Zinc</keyword>
<dbReference type="Gene3D" id="3.40.1050.10">
    <property type="entry name" value="Carbonic anhydrase"/>
    <property type="match status" value="1"/>
</dbReference>
<feature type="compositionally biased region" description="Basic and acidic residues" evidence="9">
    <location>
        <begin position="255"/>
        <end position="284"/>
    </location>
</feature>
<feature type="binding site" evidence="7">
    <location>
        <position position="145"/>
    </location>
    <ligand>
        <name>Zn(2+)</name>
        <dbReference type="ChEBI" id="CHEBI:29105"/>
    </ligand>
</feature>
<dbReference type="RefSeq" id="XP_034012213.1">
    <property type="nucleotide sequence ID" value="XM_034155630.1"/>
</dbReference>
<dbReference type="AlphaFoldDB" id="A0A642UPU1"/>
<dbReference type="GO" id="GO:0008270">
    <property type="term" value="F:zinc ion binding"/>
    <property type="evidence" value="ECO:0007669"/>
    <property type="project" value="UniProtKB-UniRule"/>
</dbReference>
<dbReference type="InterPro" id="IPR015892">
    <property type="entry name" value="Carbonic_anhydrase_CS"/>
</dbReference>
<feature type="binding site" evidence="7">
    <location>
        <position position="92"/>
    </location>
    <ligand>
        <name>Zn(2+)</name>
        <dbReference type="ChEBI" id="CHEBI:29105"/>
    </ligand>
</feature>
<dbReference type="GO" id="GO:0034599">
    <property type="term" value="P:cellular response to oxidative stress"/>
    <property type="evidence" value="ECO:0007669"/>
    <property type="project" value="TreeGrafter"/>
</dbReference>
<feature type="signal peptide" evidence="10">
    <location>
        <begin position="1"/>
        <end position="18"/>
    </location>
</feature>
<dbReference type="GO" id="GO:0004089">
    <property type="term" value="F:carbonate dehydratase activity"/>
    <property type="evidence" value="ECO:0007669"/>
    <property type="project" value="UniProtKB-UniRule"/>
</dbReference>
<dbReference type="InterPro" id="IPR001765">
    <property type="entry name" value="Carbonic_anhydrase"/>
</dbReference>
<dbReference type="InterPro" id="IPR036874">
    <property type="entry name" value="Carbonic_anhydrase_sf"/>
</dbReference>
<evidence type="ECO:0000256" key="3">
    <source>
        <dbReference type="ARBA" id="ARBA00022723"/>
    </source>
</evidence>
<dbReference type="PANTHER" id="PTHR11002:SF76">
    <property type="entry name" value="CARBONIC ANHYDRASE"/>
    <property type="match status" value="1"/>
</dbReference>
<name>A0A642UPU1_DIURU</name>
<sequence length="284" mass="31691">MLFSSVISYLTLASSVSAIYIDSSFDYGTLELKRDSVELDTSFFRIPDNATKDDYFDANKNWATNLNKTESLVLETSGKGQKPHTLVITCSDSRVSSAAFGVYPGEIFEHKDIANVIVPTDINSQAVIQYAVENLKVKKIIVVGHTGCGGVNAAMESTPVGGVLDLWLNPVRSLRVSHFDDFKKIKSKDDRARHLSELNAVQSAQVVKTLPPVAKALNSKDIEVWAFLYDTATGLMSDLEIPETKHSAIYLLNGDNDKDEEKKEKEKKEKEKKERKEKKEKEKK</sequence>
<dbReference type="PROSITE" id="PS00705">
    <property type="entry name" value="PROK_CO2_ANHYDRASE_2"/>
    <property type="match status" value="1"/>
</dbReference>
<comment type="catalytic activity">
    <reaction evidence="6 8">
        <text>hydrogencarbonate + H(+) = CO2 + H2O</text>
        <dbReference type="Rhea" id="RHEA:10748"/>
        <dbReference type="ChEBI" id="CHEBI:15377"/>
        <dbReference type="ChEBI" id="CHEBI:15378"/>
        <dbReference type="ChEBI" id="CHEBI:16526"/>
        <dbReference type="ChEBI" id="CHEBI:17544"/>
        <dbReference type="EC" id="4.2.1.1"/>
    </reaction>
</comment>
<proteinExistence type="inferred from homology"/>
<keyword evidence="10" id="KW-0732">Signal</keyword>
<dbReference type="SMART" id="SM00947">
    <property type="entry name" value="Pro_CA"/>
    <property type="match status" value="1"/>
</dbReference>
<dbReference type="GO" id="GO:0015976">
    <property type="term" value="P:carbon utilization"/>
    <property type="evidence" value="ECO:0007669"/>
    <property type="project" value="InterPro"/>
</dbReference>
<keyword evidence="12" id="KW-1185">Reference proteome</keyword>
<evidence type="ECO:0000256" key="9">
    <source>
        <dbReference type="SAM" id="MobiDB-lite"/>
    </source>
</evidence>
<evidence type="ECO:0000256" key="5">
    <source>
        <dbReference type="ARBA" id="ARBA00023239"/>
    </source>
</evidence>
<organism evidence="11 12">
    <name type="scientific">Diutina rugosa</name>
    <name type="common">Yeast</name>
    <name type="synonym">Candida rugosa</name>
    <dbReference type="NCBI Taxonomy" id="5481"/>
    <lineage>
        <taxon>Eukaryota</taxon>
        <taxon>Fungi</taxon>
        <taxon>Dikarya</taxon>
        <taxon>Ascomycota</taxon>
        <taxon>Saccharomycotina</taxon>
        <taxon>Pichiomycetes</taxon>
        <taxon>Debaryomycetaceae</taxon>
        <taxon>Diutina</taxon>
    </lineage>
</organism>
<dbReference type="Proteomes" id="UP000449547">
    <property type="component" value="Unassembled WGS sequence"/>
</dbReference>
<evidence type="ECO:0000256" key="10">
    <source>
        <dbReference type="SAM" id="SignalP"/>
    </source>
</evidence>
<dbReference type="VEuPathDB" id="FungiDB:DIURU_002925"/>
<evidence type="ECO:0000256" key="8">
    <source>
        <dbReference type="RuleBase" id="RU003956"/>
    </source>
</evidence>
<evidence type="ECO:0000313" key="12">
    <source>
        <dbReference type="Proteomes" id="UP000449547"/>
    </source>
</evidence>
<feature type="binding site" evidence="7">
    <location>
        <position position="148"/>
    </location>
    <ligand>
        <name>Zn(2+)</name>
        <dbReference type="ChEBI" id="CHEBI:29105"/>
    </ligand>
</feature>
<dbReference type="EC" id="4.2.1.1" evidence="2 8"/>
<evidence type="ECO:0000256" key="4">
    <source>
        <dbReference type="ARBA" id="ARBA00022833"/>
    </source>
</evidence>
<evidence type="ECO:0000256" key="2">
    <source>
        <dbReference type="ARBA" id="ARBA00012925"/>
    </source>
</evidence>
<comment type="similarity">
    <text evidence="1 8">Belongs to the beta-class carbonic anhydrase family.</text>
</comment>
<dbReference type="SUPFAM" id="SSF53056">
    <property type="entry name" value="beta-carbonic anhydrase, cab"/>
    <property type="match status" value="1"/>
</dbReference>
<evidence type="ECO:0000256" key="1">
    <source>
        <dbReference type="ARBA" id="ARBA00006217"/>
    </source>
</evidence>
<evidence type="ECO:0000313" key="11">
    <source>
        <dbReference type="EMBL" id="KAA8902131.1"/>
    </source>
</evidence>
<dbReference type="GO" id="GO:0005737">
    <property type="term" value="C:cytoplasm"/>
    <property type="evidence" value="ECO:0007669"/>
    <property type="project" value="TreeGrafter"/>
</dbReference>
<comment type="function">
    <text evidence="8">Reversible hydration of carbon dioxide.</text>
</comment>
<comment type="caution">
    <text evidence="11">The sequence shown here is derived from an EMBL/GenBank/DDBJ whole genome shotgun (WGS) entry which is preliminary data.</text>
</comment>
<keyword evidence="3 7" id="KW-0479">Metal-binding</keyword>
<feature type="binding site" evidence="7">
    <location>
        <position position="90"/>
    </location>
    <ligand>
        <name>Zn(2+)</name>
        <dbReference type="ChEBI" id="CHEBI:29105"/>
    </ligand>
</feature>
<dbReference type="EMBL" id="SWFT01000092">
    <property type="protein sequence ID" value="KAA8902131.1"/>
    <property type="molecule type" value="Genomic_DNA"/>
</dbReference>
<reference evidence="11 12" key="1">
    <citation type="submission" date="2019-07" db="EMBL/GenBank/DDBJ databases">
        <title>Genome assembly of two rare yeast pathogens: Diutina rugosa and Trichomonascus ciferrii.</title>
        <authorList>
            <person name="Mixao V."/>
            <person name="Saus E."/>
            <person name="Hansen A."/>
            <person name="Lass-Flor C."/>
            <person name="Gabaldon T."/>
        </authorList>
    </citation>
    <scope>NUCLEOTIDE SEQUENCE [LARGE SCALE GENOMIC DNA]</scope>
    <source>
        <strain evidence="11 12">CBS 613</strain>
    </source>
</reference>
<comment type="cofactor">
    <cofactor evidence="7">
        <name>Zn(2+)</name>
        <dbReference type="ChEBI" id="CHEBI:29105"/>
    </cofactor>
    <text evidence="7">Binds 1 zinc ion per subunit.</text>
</comment>
<accession>A0A642UPU1</accession>
<feature type="region of interest" description="Disordered" evidence="9">
    <location>
        <begin position="250"/>
        <end position="284"/>
    </location>
</feature>
<evidence type="ECO:0000256" key="6">
    <source>
        <dbReference type="ARBA" id="ARBA00048348"/>
    </source>
</evidence>
<gene>
    <name evidence="11" type="ORF">DIURU_002925</name>
</gene>
<evidence type="ECO:0000256" key="7">
    <source>
        <dbReference type="PIRSR" id="PIRSR601765-1"/>
    </source>
</evidence>
<dbReference type="Pfam" id="PF00484">
    <property type="entry name" value="Pro_CA"/>
    <property type="match status" value="1"/>
</dbReference>
<protein>
    <recommendedName>
        <fullName evidence="2 8">Carbonic anhydrase</fullName>
        <ecNumber evidence="2 8">4.2.1.1</ecNumber>
    </recommendedName>
    <alternativeName>
        <fullName evidence="8">Carbonate dehydratase</fullName>
    </alternativeName>
</protein>
<dbReference type="PANTHER" id="PTHR11002">
    <property type="entry name" value="CARBONIC ANHYDRASE"/>
    <property type="match status" value="1"/>
</dbReference>